<keyword evidence="8" id="KW-1185">Reference proteome</keyword>
<proteinExistence type="inferred from homology"/>
<dbReference type="PANTHER" id="PTHR30532">
    <property type="entry name" value="IRON III DICITRATE-BINDING PERIPLASMIC PROTEIN"/>
    <property type="match status" value="1"/>
</dbReference>
<comment type="subcellular location">
    <subcellularLocation>
        <location evidence="1">Cell envelope</location>
    </subcellularLocation>
</comment>
<name>A0A7J5B9F1_9MICO</name>
<dbReference type="PROSITE" id="PS51257">
    <property type="entry name" value="PROKAR_LIPOPROTEIN"/>
    <property type="match status" value="1"/>
</dbReference>
<comment type="caution">
    <text evidence="7">The sequence shown here is derived from an EMBL/GenBank/DDBJ whole genome shotgun (WGS) entry which is preliminary data.</text>
</comment>
<dbReference type="EMBL" id="WBKB01000008">
    <property type="protein sequence ID" value="KAB1641665.1"/>
    <property type="molecule type" value="Genomic_DNA"/>
</dbReference>
<organism evidence="7 8">
    <name type="scientific">Gulosibacter chungangensis</name>
    <dbReference type="NCBI Taxonomy" id="979746"/>
    <lineage>
        <taxon>Bacteria</taxon>
        <taxon>Bacillati</taxon>
        <taxon>Actinomycetota</taxon>
        <taxon>Actinomycetes</taxon>
        <taxon>Micrococcales</taxon>
        <taxon>Microbacteriaceae</taxon>
        <taxon>Gulosibacter</taxon>
    </lineage>
</organism>
<dbReference type="RefSeq" id="WP_158052984.1">
    <property type="nucleotide sequence ID" value="NZ_WBKB01000008.1"/>
</dbReference>
<evidence type="ECO:0000256" key="4">
    <source>
        <dbReference type="ARBA" id="ARBA00022729"/>
    </source>
</evidence>
<dbReference type="GO" id="GO:1901678">
    <property type="term" value="P:iron coordination entity transport"/>
    <property type="evidence" value="ECO:0007669"/>
    <property type="project" value="UniProtKB-ARBA"/>
</dbReference>
<sequence>MRLKRFAAAAIAAALMTSLAACASDSPNNTEETSGAASDGEFPITIEHAFGETVIPEKPENVATIAWSNQDVPLALGVSPVGFPAASWGVEDGSGMLEWTKAAVDELGAEPVLFDETDGLDFDAIANTQPDVILAAYSGITEEEYNTLSQIAPTVAYPEIAWTTTWRDVIKVNSTALGMAQEGEALAADLEDLLAEKRAEHPDIEGLTAGFFYGGDATDLSTVGFYNTSDPRSAYLEDLGLAVPESIAATQDQSQFYTSISAENVDQLNDVDIIVFYGDQAALDAWKADPLLSQIRAVQNDSVVLLGTDGAFAASASPSPLSIPAYLDDYLTLISEAAAKVQ</sequence>
<dbReference type="PROSITE" id="PS50983">
    <property type="entry name" value="FE_B12_PBP"/>
    <property type="match status" value="1"/>
</dbReference>
<dbReference type="Pfam" id="PF01497">
    <property type="entry name" value="Peripla_BP_2"/>
    <property type="match status" value="1"/>
</dbReference>
<dbReference type="Gene3D" id="3.40.50.1980">
    <property type="entry name" value="Nitrogenase molybdenum iron protein domain"/>
    <property type="match status" value="2"/>
</dbReference>
<protein>
    <submittedName>
        <fullName evidence="7">Iron-siderophore ABC transporter substrate-binding protein</fullName>
    </submittedName>
</protein>
<dbReference type="InterPro" id="IPR051313">
    <property type="entry name" value="Bact_iron-sidero_bind"/>
</dbReference>
<dbReference type="CDD" id="cd01146">
    <property type="entry name" value="FhuD"/>
    <property type="match status" value="1"/>
</dbReference>
<evidence type="ECO:0000256" key="3">
    <source>
        <dbReference type="ARBA" id="ARBA00022448"/>
    </source>
</evidence>
<dbReference type="AlphaFoldDB" id="A0A7J5B9F1"/>
<feature type="domain" description="Fe/B12 periplasmic-binding" evidence="6">
    <location>
        <begin position="61"/>
        <end position="338"/>
    </location>
</feature>
<evidence type="ECO:0000259" key="6">
    <source>
        <dbReference type="PROSITE" id="PS50983"/>
    </source>
</evidence>
<evidence type="ECO:0000313" key="7">
    <source>
        <dbReference type="EMBL" id="KAB1641665.1"/>
    </source>
</evidence>
<evidence type="ECO:0000256" key="2">
    <source>
        <dbReference type="ARBA" id="ARBA00008814"/>
    </source>
</evidence>
<feature type="signal peptide" evidence="5">
    <location>
        <begin position="1"/>
        <end position="23"/>
    </location>
</feature>
<evidence type="ECO:0000313" key="8">
    <source>
        <dbReference type="Proteomes" id="UP000433493"/>
    </source>
</evidence>
<comment type="similarity">
    <text evidence="2">Belongs to the bacterial solute-binding protein 8 family.</text>
</comment>
<dbReference type="InterPro" id="IPR002491">
    <property type="entry name" value="ABC_transptr_periplasmic_BD"/>
</dbReference>
<keyword evidence="4 5" id="KW-0732">Signal</keyword>
<dbReference type="OrthoDB" id="1846031at2"/>
<dbReference type="GO" id="GO:0030288">
    <property type="term" value="C:outer membrane-bounded periplasmic space"/>
    <property type="evidence" value="ECO:0007669"/>
    <property type="project" value="TreeGrafter"/>
</dbReference>
<accession>A0A7J5B9F1</accession>
<evidence type="ECO:0000256" key="5">
    <source>
        <dbReference type="SAM" id="SignalP"/>
    </source>
</evidence>
<evidence type="ECO:0000256" key="1">
    <source>
        <dbReference type="ARBA" id="ARBA00004196"/>
    </source>
</evidence>
<keyword evidence="3" id="KW-0813">Transport</keyword>
<dbReference type="PANTHER" id="PTHR30532:SF24">
    <property type="entry name" value="FERRIC ENTEROBACTIN-BINDING PERIPLASMIC PROTEIN FEPB"/>
    <property type="match status" value="1"/>
</dbReference>
<reference evidence="7 8" key="1">
    <citation type="submission" date="2019-09" db="EMBL/GenBank/DDBJ databases">
        <title>Phylogeny of genus Pseudoclavibacter and closely related genus.</title>
        <authorList>
            <person name="Li Y."/>
        </authorList>
    </citation>
    <scope>NUCLEOTIDE SEQUENCE [LARGE SCALE GENOMIC DNA]</scope>
    <source>
        <strain evidence="7 8">KCTC 13959</strain>
    </source>
</reference>
<feature type="chain" id="PRO_5029577965" evidence="5">
    <location>
        <begin position="24"/>
        <end position="342"/>
    </location>
</feature>
<dbReference type="Proteomes" id="UP000433493">
    <property type="component" value="Unassembled WGS sequence"/>
</dbReference>
<dbReference type="SUPFAM" id="SSF53807">
    <property type="entry name" value="Helical backbone' metal receptor"/>
    <property type="match status" value="1"/>
</dbReference>
<gene>
    <name evidence="7" type="ORF">F8O05_11980</name>
</gene>